<evidence type="ECO:0000256" key="2">
    <source>
        <dbReference type="ARBA" id="ARBA00022729"/>
    </source>
</evidence>
<feature type="signal peptide" evidence="5">
    <location>
        <begin position="1"/>
        <end position="22"/>
    </location>
</feature>
<dbReference type="PIRSF" id="PIRSF037375">
    <property type="entry name" value="Autotrns_EstA"/>
    <property type="match status" value="1"/>
</dbReference>
<dbReference type="InterPro" id="IPR036514">
    <property type="entry name" value="SGNH_hydro_sf"/>
</dbReference>
<dbReference type="GO" id="GO:0016298">
    <property type="term" value="F:lipase activity"/>
    <property type="evidence" value="ECO:0007669"/>
    <property type="project" value="InterPro"/>
</dbReference>
<evidence type="ECO:0000313" key="7">
    <source>
        <dbReference type="EMBL" id="RCS29455.1"/>
    </source>
</evidence>
<dbReference type="NCBIfam" id="TIGR01414">
    <property type="entry name" value="autotrans_barl"/>
    <property type="match status" value="1"/>
</dbReference>
<feature type="active site" evidence="4">
    <location>
        <position position="286"/>
    </location>
</feature>
<dbReference type="Pfam" id="PF03797">
    <property type="entry name" value="Autotransporter"/>
    <property type="match status" value="1"/>
</dbReference>
<sequence length="615" mass="63653">MLRTRHLAGAIATALLFSTAAAATDFSNVIVFGDSLSDGGNISLASAPAIQPPLRFTTNPGTTAAENVAAGLGFTLAPSAVGGTDYAWGGAGFVNNVAAVPTIPQQLQMYLGANGGKADSHALYQVWGGANDIFYLSGALTNPNAIAAGAVNAAQTELGVLGGLQAAGAKYVVVYNLPDLGKTPSAAAGGPAAQAGASQLAVLYNGVLSSGLGQLSSNGLNVIPVNTYALLNEVIANPSAYGFTNVTAPACGAGSSSVQCGPQGSGLPYTYAPGTNQTYLFADGVHPTTAAHAMLGQYVLATIHAPEQISMLGEAPLSATAVQGRVVRKQMLMDSTGGETRAFVNIDYGMQRFDASNSSPKTHSDNFNLTLGADARATENISAGLALGIGRNNADFSGGRGGYTMQDISALGYLTYNVGGGYIGGYADFGQSNFKDINRHIEVGTARRTESGKTDGTHLGGGLTGGWWFDVSSLRTGPFATVEWQTVKVSGYNENGNDSSAMWFGRQQRDALIGSLGWRLQGDWNVGNTVLSPFAELAWNHDDKAGPRMVSAGLNSMNGTFALPGFTPDRNWGSVDLGLSAKLTPSVTSWIGYNGRFSDNSQKYNSFNMGFKVMF</sequence>
<keyword evidence="8" id="KW-1185">Reference proteome</keyword>
<dbReference type="InterPro" id="IPR001087">
    <property type="entry name" value="GDSL"/>
</dbReference>
<evidence type="ECO:0000313" key="8">
    <source>
        <dbReference type="Proteomes" id="UP000252387"/>
    </source>
</evidence>
<dbReference type="Proteomes" id="UP000252387">
    <property type="component" value="Unassembled WGS sequence"/>
</dbReference>
<dbReference type="EMBL" id="QFWQ01000006">
    <property type="protein sequence ID" value="RCS29455.1"/>
    <property type="molecule type" value="Genomic_DNA"/>
</dbReference>
<feature type="active site" evidence="4">
    <location>
        <position position="283"/>
    </location>
</feature>
<comment type="caution">
    <text evidence="7">The sequence shown here is derived from an EMBL/GenBank/DDBJ whole genome shotgun (WGS) entry which is preliminary data.</text>
</comment>
<dbReference type="PROSITE" id="PS01098">
    <property type="entry name" value="LIPASE_GDSL_SER"/>
    <property type="match status" value="1"/>
</dbReference>
<feature type="active site" description="Nucleophile" evidence="4">
    <location>
        <position position="35"/>
    </location>
</feature>
<gene>
    <name evidence="7" type="ORF">DEO45_09765</name>
</gene>
<feature type="chain" id="PRO_5016803715" evidence="5">
    <location>
        <begin position="23"/>
        <end position="615"/>
    </location>
</feature>
<dbReference type="Pfam" id="PF00657">
    <property type="entry name" value="Lipase_GDSL"/>
    <property type="match status" value="1"/>
</dbReference>
<evidence type="ECO:0000256" key="4">
    <source>
        <dbReference type="PIRSR" id="PIRSR037375-1"/>
    </source>
</evidence>
<dbReference type="InterPro" id="IPR006315">
    <property type="entry name" value="OM_autotransptr_brl_dom"/>
</dbReference>
<dbReference type="CDD" id="cd01847">
    <property type="entry name" value="Triacylglycerol_lipase_like"/>
    <property type="match status" value="1"/>
</dbReference>
<dbReference type="AlphaFoldDB" id="A0A368KEL4"/>
<dbReference type="InterPro" id="IPR005546">
    <property type="entry name" value="Autotransporte_beta"/>
</dbReference>
<comment type="similarity">
    <text evidence="1">Belongs to the 'GDSL' lipolytic enzyme family.</text>
</comment>
<accession>A0A368KEL4</accession>
<name>A0A368KEL4_9GAMM</name>
<dbReference type="PANTHER" id="PTHR45648:SF5">
    <property type="entry name" value="OS04G0577300 PROTEIN"/>
    <property type="match status" value="1"/>
</dbReference>
<evidence type="ECO:0000256" key="5">
    <source>
        <dbReference type="SAM" id="SignalP"/>
    </source>
</evidence>
<protein>
    <submittedName>
        <fullName evidence="7">Autotransporter domain-containing protein</fullName>
    </submittedName>
</protein>
<dbReference type="RefSeq" id="WP_114343015.1">
    <property type="nucleotide sequence ID" value="NZ_QFWQ01000006.1"/>
</dbReference>
<evidence type="ECO:0000256" key="1">
    <source>
        <dbReference type="ARBA" id="ARBA00008668"/>
    </source>
</evidence>
<dbReference type="GO" id="GO:0019867">
    <property type="term" value="C:outer membrane"/>
    <property type="evidence" value="ECO:0007669"/>
    <property type="project" value="InterPro"/>
</dbReference>
<dbReference type="InterPro" id="IPR036709">
    <property type="entry name" value="Autotransporte_beta_dom_sf"/>
</dbReference>
<dbReference type="InterPro" id="IPR008265">
    <property type="entry name" value="Lipase_GDSL_AS"/>
</dbReference>
<reference evidence="7 8" key="1">
    <citation type="submission" date="2018-05" db="EMBL/GenBank/DDBJ databases">
        <title>Draft genome sequence of Rhodanobacter denitrificans Yn1 isolated from gold copper mine.</title>
        <authorList>
            <person name="Yang N."/>
            <person name="Mazhar H.S."/>
            <person name="Rensing C."/>
        </authorList>
    </citation>
    <scope>NUCLEOTIDE SEQUENCE [LARGE SCALE GENOMIC DNA]</scope>
    <source>
        <strain evidence="7 8">Yn1</strain>
    </source>
</reference>
<proteinExistence type="inferred from homology"/>
<keyword evidence="2 5" id="KW-0732">Signal</keyword>
<dbReference type="PROSITE" id="PS51208">
    <property type="entry name" value="AUTOTRANSPORTER"/>
    <property type="match status" value="1"/>
</dbReference>
<dbReference type="SUPFAM" id="SSF52266">
    <property type="entry name" value="SGNH hydrolase"/>
    <property type="match status" value="1"/>
</dbReference>
<feature type="domain" description="Autotransporter" evidence="6">
    <location>
        <begin position="335"/>
        <end position="615"/>
    </location>
</feature>
<dbReference type="Gene3D" id="2.40.128.130">
    <property type="entry name" value="Autotransporter beta-domain"/>
    <property type="match status" value="1"/>
</dbReference>
<dbReference type="GO" id="GO:0006629">
    <property type="term" value="P:lipid metabolic process"/>
    <property type="evidence" value="ECO:0007669"/>
    <property type="project" value="InterPro"/>
</dbReference>
<dbReference type="PANTHER" id="PTHR45648">
    <property type="entry name" value="GDSL LIPASE/ACYLHYDROLASE FAMILY PROTEIN (AFU_ORTHOLOGUE AFUA_4G14700)"/>
    <property type="match status" value="1"/>
</dbReference>
<dbReference type="InterPro" id="IPR017186">
    <property type="entry name" value="Lipase_autotranspt_EstA"/>
</dbReference>
<evidence type="ECO:0000259" key="6">
    <source>
        <dbReference type="PROSITE" id="PS51208"/>
    </source>
</evidence>
<dbReference type="SMART" id="SM00869">
    <property type="entry name" value="Autotransporter"/>
    <property type="match status" value="1"/>
</dbReference>
<dbReference type="InterPro" id="IPR051058">
    <property type="entry name" value="GDSL_Est/Lipase"/>
</dbReference>
<organism evidence="7 8">
    <name type="scientific">Rhodanobacter denitrificans</name>
    <dbReference type="NCBI Taxonomy" id="666685"/>
    <lineage>
        <taxon>Bacteria</taxon>
        <taxon>Pseudomonadati</taxon>
        <taxon>Pseudomonadota</taxon>
        <taxon>Gammaproteobacteria</taxon>
        <taxon>Lysobacterales</taxon>
        <taxon>Rhodanobacteraceae</taxon>
        <taxon>Rhodanobacter</taxon>
    </lineage>
</organism>
<dbReference type="OrthoDB" id="5292073at2"/>
<keyword evidence="3" id="KW-0378">Hydrolase</keyword>
<evidence type="ECO:0000256" key="3">
    <source>
        <dbReference type="ARBA" id="ARBA00022801"/>
    </source>
</evidence>
<dbReference type="Gene3D" id="3.40.50.1110">
    <property type="entry name" value="SGNH hydrolase"/>
    <property type="match status" value="1"/>
</dbReference>
<dbReference type="SUPFAM" id="SSF103515">
    <property type="entry name" value="Autotransporter"/>
    <property type="match status" value="1"/>
</dbReference>